<dbReference type="SUPFAM" id="SSF52047">
    <property type="entry name" value="RNI-like"/>
    <property type="match status" value="1"/>
</dbReference>
<evidence type="ECO:0000313" key="2">
    <source>
        <dbReference type="EMBL" id="KAG2448022.1"/>
    </source>
</evidence>
<proteinExistence type="predicted"/>
<dbReference type="GO" id="GO:0005930">
    <property type="term" value="C:axoneme"/>
    <property type="evidence" value="ECO:0007669"/>
    <property type="project" value="UniProtKB-SubCell"/>
</dbReference>
<evidence type="ECO:0000256" key="1">
    <source>
        <dbReference type="ARBA" id="ARBA00004430"/>
    </source>
</evidence>
<protein>
    <submittedName>
        <fullName evidence="2">Uncharacterized protein</fullName>
    </submittedName>
</protein>
<comment type="subcellular location">
    <subcellularLocation>
        <location evidence="1">Cytoplasm</location>
        <location evidence="1">Cytoskeleton</location>
        <location evidence="1">Cilium axoneme</location>
    </subcellularLocation>
</comment>
<comment type="caution">
    <text evidence="2">The sequence shown here is derived from an EMBL/GenBank/DDBJ whole genome shotgun (WGS) entry which is preliminary data.</text>
</comment>
<dbReference type="InterPro" id="IPR032675">
    <property type="entry name" value="LRR_dom_sf"/>
</dbReference>
<dbReference type="Proteomes" id="UP000613740">
    <property type="component" value="Unassembled WGS sequence"/>
</dbReference>
<dbReference type="OrthoDB" id="10559347at2759"/>
<accession>A0A835WII9</accession>
<organism evidence="2 3">
    <name type="scientific">Chlamydomonas schloesseri</name>
    <dbReference type="NCBI Taxonomy" id="2026947"/>
    <lineage>
        <taxon>Eukaryota</taxon>
        <taxon>Viridiplantae</taxon>
        <taxon>Chlorophyta</taxon>
        <taxon>core chlorophytes</taxon>
        <taxon>Chlorophyceae</taxon>
        <taxon>CS clade</taxon>
        <taxon>Chlamydomonadales</taxon>
        <taxon>Chlamydomonadaceae</taxon>
        <taxon>Chlamydomonas</taxon>
    </lineage>
</organism>
<gene>
    <name evidence="2" type="ORF">HYH02_007050</name>
</gene>
<name>A0A835WII9_9CHLO</name>
<dbReference type="AlphaFoldDB" id="A0A835WII9"/>
<reference evidence="2" key="1">
    <citation type="journal article" date="2020" name="bioRxiv">
        <title>Comparative genomics of Chlamydomonas.</title>
        <authorList>
            <person name="Craig R.J."/>
            <person name="Hasan A.R."/>
            <person name="Ness R.W."/>
            <person name="Keightley P.D."/>
        </authorList>
    </citation>
    <scope>NUCLEOTIDE SEQUENCE</scope>
    <source>
        <strain evidence="2">CCAP 11/173</strain>
    </source>
</reference>
<sequence length="734" mass="76697">MDDDDVTPREAVAAVLFDPGLVENIFDSFNPGREWQNNARNFRACCQGARNALDKQLTELSFRRREDIADDEQAGILHRLLRRGGRPNFIDICDFGDSTYDYAVLAQKVLQAFVDVAAEQPHSDIAGVTTKLRLRAASLTPDVGRAAAAALPALSKLLLLGCGSKDAWETAVQGLEALLQGAHQGGSDGAVAGQLHELGIDYLEEATALPPQPLAGLAACSSLRSLVVGWDSAPRELLRQLGSLTQLHRLSIGTIPFRQVSELRPLTNLTKLTIARPAGIASAADFAGLPALRYLGLGCGLMDVRGLDALTSLTSLEVGMLLGPEHVAALPADQDCWQLGSKLADTGGGLLGALPPLRLPLPSYPLPPKLAQLRFCFAAQFVEVLGALTPPDSLQHIIACDGNGNFDYLQPVLLHGRHTTAGADEGGGGGAAADQWPALLPAAAQAVARFTQQLGSRWRKCRDVRVTYVAPPPAGWQPVQMASVLLPPPAGWNLPEGPRERGLQEAPGSHGAWVSALAAMPGLGGLWLQGLALTAADLQTIGTAFTGIRTLSLLGVNPRCCPFPALLALGPLLPTLRRLRLAGDPLLISPEVEDMEERERAAAKWGVVACALATLRSFGGVAIPSPDPCAATNSSSSTARALLGLTGAVTLVCGCDTPGGWSEEGGAALQLLHQGVLDGLDAVEAAAGGAGGGGLAAGAGPAVEWVGPLDVQEDESLAVRMNNHGVVPEWDEDE</sequence>
<dbReference type="EMBL" id="JAEHOD010000019">
    <property type="protein sequence ID" value="KAG2448022.1"/>
    <property type="molecule type" value="Genomic_DNA"/>
</dbReference>
<dbReference type="Gene3D" id="3.80.10.10">
    <property type="entry name" value="Ribonuclease Inhibitor"/>
    <property type="match status" value="1"/>
</dbReference>
<evidence type="ECO:0000313" key="3">
    <source>
        <dbReference type="Proteomes" id="UP000613740"/>
    </source>
</evidence>
<keyword evidence="3" id="KW-1185">Reference proteome</keyword>